<evidence type="ECO:0000313" key="1">
    <source>
        <dbReference type="EMBL" id="RLJ75164.1"/>
    </source>
</evidence>
<accession>A0A497Y105</accession>
<protein>
    <submittedName>
        <fullName evidence="1">Uncharacterized protein</fullName>
    </submittedName>
</protein>
<organism evidence="1 2">
    <name type="scientific">Pedobacter alluvionis</name>
    <dbReference type="NCBI Taxonomy" id="475253"/>
    <lineage>
        <taxon>Bacteria</taxon>
        <taxon>Pseudomonadati</taxon>
        <taxon>Bacteroidota</taxon>
        <taxon>Sphingobacteriia</taxon>
        <taxon>Sphingobacteriales</taxon>
        <taxon>Sphingobacteriaceae</taxon>
        <taxon>Pedobacter</taxon>
    </lineage>
</organism>
<dbReference type="AlphaFoldDB" id="A0A497Y105"/>
<sequence>MIKWNISLRVSWEPKANLKLKTMNYATQYPVRNNQRSLRQKTKATAPPVIGVRTVDGKTQRCRRDTEGQAKVSTDQQSANDFLKSRFLPKISGQANRPPEIKTDKVVRDFYKSLTQLAGHYSINLMPTAEFGYPYNIALALSDVKAKLKDHVANWNAIQVVQKNTKTYLICEERFVTGTTLYFVPVIPLFLMVKDKHKRRAGALLLSVCAYLYHMAEIPYYRQEYTTLFWQYEMHAEWIEQEDETNETFSYRNDLQHAEWIGDVMEQKLINPKNLVVFEHRISHFTGKDGFEKKCLQVAEKAYELYKHYPDEKFFRNANAHNWQDEDFDNDSILSIEKYISFSARNDGWLSDSIVSSLNEEFGNYGETEEPTISKYFNGKAITTASLDFENKLFALLDDLAYLLNTYQFQDHG</sequence>
<dbReference type="Proteomes" id="UP000273898">
    <property type="component" value="Unassembled WGS sequence"/>
</dbReference>
<reference evidence="1 2" key="1">
    <citation type="submission" date="2018-10" db="EMBL/GenBank/DDBJ databases">
        <title>Genomic Encyclopedia of Archaeal and Bacterial Type Strains, Phase II (KMG-II): from individual species to whole genera.</title>
        <authorList>
            <person name="Goeker M."/>
        </authorList>
    </citation>
    <scope>NUCLEOTIDE SEQUENCE [LARGE SCALE GENOMIC DNA]</scope>
    <source>
        <strain evidence="1 2">DSM 19624</strain>
    </source>
</reference>
<proteinExistence type="predicted"/>
<evidence type="ECO:0000313" key="2">
    <source>
        <dbReference type="Proteomes" id="UP000273898"/>
    </source>
</evidence>
<gene>
    <name evidence="1" type="ORF">BCL90_3513</name>
</gene>
<comment type="caution">
    <text evidence="1">The sequence shown here is derived from an EMBL/GenBank/DDBJ whole genome shotgun (WGS) entry which is preliminary data.</text>
</comment>
<name>A0A497Y105_9SPHI</name>
<dbReference type="EMBL" id="RCCK01000012">
    <property type="protein sequence ID" value="RLJ75164.1"/>
    <property type="molecule type" value="Genomic_DNA"/>
</dbReference>